<evidence type="ECO:0008006" key="9">
    <source>
        <dbReference type="Google" id="ProtNLM"/>
    </source>
</evidence>
<evidence type="ECO:0000313" key="7">
    <source>
        <dbReference type="EMBL" id="KAJ3665274.1"/>
    </source>
</evidence>
<evidence type="ECO:0000256" key="5">
    <source>
        <dbReference type="ARBA" id="ARBA00023180"/>
    </source>
</evidence>
<feature type="chain" id="PRO_5041266045" description="Serine protease K12H4.7" evidence="6">
    <location>
        <begin position="21"/>
        <end position="500"/>
    </location>
</feature>
<dbReference type="GO" id="GO:0008239">
    <property type="term" value="F:dipeptidyl-peptidase activity"/>
    <property type="evidence" value="ECO:0007669"/>
    <property type="project" value="TreeGrafter"/>
</dbReference>
<evidence type="ECO:0000256" key="1">
    <source>
        <dbReference type="ARBA" id="ARBA00011079"/>
    </source>
</evidence>
<dbReference type="InterPro" id="IPR042269">
    <property type="entry name" value="Ser_carbopepase_S28_SKS"/>
</dbReference>
<dbReference type="FunFam" id="1.20.120.980:FF:000003">
    <property type="entry name" value="Serine protease 16"/>
    <property type="match status" value="1"/>
</dbReference>
<evidence type="ECO:0000256" key="4">
    <source>
        <dbReference type="ARBA" id="ARBA00022801"/>
    </source>
</evidence>
<dbReference type="Gene3D" id="1.20.120.980">
    <property type="entry name" value="Serine carboxypeptidase S28, SKS domain"/>
    <property type="match status" value="1"/>
</dbReference>
<name>A0AA38MRS2_9CUCU</name>
<gene>
    <name evidence="7" type="ORF">Zmor_000776</name>
</gene>
<evidence type="ECO:0000256" key="2">
    <source>
        <dbReference type="ARBA" id="ARBA00022670"/>
    </source>
</evidence>
<evidence type="ECO:0000313" key="8">
    <source>
        <dbReference type="Proteomes" id="UP001168821"/>
    </source>
</evidence>
<dbReference type="InterPro" id="IPR029058">
    <property type="entry name" value="AB_hydrolase_fold"/>
</dbReference>
<dbReference type="Pfam" id="PF05577">
    <property type="entry name" value="Peptidase_S28"/>
    <property type="match status" value="1"/>
</dbReference>
<organism evidence="7 8">
    <name type="scientific">Zophobas morio</name>
    <dbReference type="NCBI Taxonomy" id="2755281"/>
    <lineage>
        <taxon>Eukaryota</taxon>
        <taxon>Metazoa</taxon>
        <taxon>Ecdysozoa</taxon>
        <taxon>Arthropoda</taxon>
        <taxon>Hexapoda</taxon>
        <taxon>Insecta</taxon>
        <taxon>Pterygota</taxon>
        <taxon>Neoptera</taxon>
        <taxon>Endopterygota</taxon>
        <taxon>Coleoptera</taxon>
        <taxon>Polyphaga</taxon>
        <taxon>Cucujiformia</taxon>
        <taxon>Tenebrionidae</taxon>
        <taxon>Zophobas</taxon>
    </lineage>
</organism>
<keyword evidence="3 6" id="KW-0732">Signal</keyword>
<comment type="similarity">
    <text evidence="1">Belongs to the peptidase S28 family.</text>
</comment>
<dbReference type="GO" id="GO:0006508">
    <property type="term" value="P:proteolysis"/>
    <property type="evidence" value="ECO:0007669"/>
    <property type="project" value="UniProtKB-KW"/>
</dbReference>
<dbReference type="Proteomes" id="UP001168821">
    <property type="component" value="Unassembled WGS sequence"/>
</dbReference>
<dbReference type="PANTHER" id="PTHR11010:SF117">
    <property type="entry name" value="SERINE PROTEASE 16"/>
    <property type="match status" value="1"/>
</dbReference>
<dbReference type="GO" id="GO:0070008">
    <property type="term" value="F:serine-type exopeptidase activity"/>
    <property type="evidence" value="ECO:0007669"/>
    <property type="project" value="InterPro"/>
</dbReference>
<reference evidence="7" key="1">
    <citation type="journal article" date="2023" name="G3 (Bethesda)">
        <title>Whole genome assemblies of Zophobas morio and Tenebrio molitor.</title>
        <authorList>
            <person name="Kaur S."/>
            <person name="Stinson S.A."/>
            <person name="diCenzo G.C."/>
        </authorList>
    </citation>
    <scope>NUCLEOTIDE SEQUENCE</scope>
    <source>
        <strain evidence="7">QUZm001</strain>
    </source>
</reference>
<proteinExistence type="inferred from homology"/>
<keyword evidence="2" id="KW-0645">Protease</keyword>
<feature type="signal peptide" evidence="6">
    <location>
        <begin position="1"/>
        <end position="20"/>
    </location>
</feature>
<protein>
    <recommendedName>
        <fullName evidence="9">Serine protease K12H4.7</fullName>
    </recommendedName>
</protein>
<dbReference type="InterPro" id="IPR008758">
    <property type="entry name" value="Peptidase_S28"/>
</dbReference>
<dbReference type="Gene3D" id="3.40.50.1820">
    <property type="entry name" value="alpha/beta hydrolase"/>
    <property type="match status" value="1"/>
</dbReference>
<accession>A0AA38MRS2</accession>
<sequence length="500" mass="56360">MKLLVLLMTASFVLVEVNLSEIFRNGRTLGGNVGVPKPDKHRENVADVPDEWFTQKLDHFNPTDERTWQQRYLFNDQYFDPNTGGPVFLMIGGEGEAPVEWMTGGNWIDDAEKHGALLLQLEHRYYGKSHPTEDMSTENLKYLTSQQALADLATFITAMNKNYSLPSDVKWIAFGGSYPGSLAAWLRFKYPHLVHGAVSSSSPLLAKVDFSNYFKVVRESLAAYSDDCVASVQQGVREIGTLLKDEVGRKNLNKIFNLCTPIQESLEKPLDISNFYEMIADNFGEVVQENGANRNSSQANANITIDVVCEILVNQTIGSPVNRLGKVNDLLLVTRDEKCMDYQYEKMIDSLRNVSWDNEEDEGDRQWMYQLCTEFGFFTTSSNESHIFGDKFPTSFFIQQCKDIFGDSYDEDFIDGAVDHTNMLYGGFDIEVSNVVYVYGSIDPWHALGITKTLDKKAPAIYIEGTAHCVDLYSPADTDSAQLTAARQKVSQLIESWLKL</sequence>
<keyword evidence="5" id="KW-0325">Glycoprotein</keyword>
<evidence type="ECO:0000256" key="3">
    <source>
        <dbReference type="ARBA" id="ARBA00022729"/>
    </source>
</evidence>
<dbReference type="EMBL" id="JALNTZ010000001">
    <property type="protein sequence ID" value="KAJ3665274.1"/>
    <property type="molecule type" value="Genomic_DNA"/>
</dbReference>
<dbReference type="SUPFAM" id="SSF53474">
    <property type="entry name" value="alpha/beta-Hydrolases"/>
    <property type="match status" value="1"/>
</dbReference>
<dbReference type="AlphaFoldDB" id="A0AA38MRS2"/>
<keyword evidence="4" id="KW-0378">Hydrolase</keyword>
<evidence type="ECO:0000256" key="6">
    <source>
        <dbReference type="SAM" id="SignalP"/>
    </source>
</evidence>
<comment type="caution">
    <text evidence="7">The sequence shown here is derived from an EMBL/GenBank/DDBJ whole genome shotgun (WGS) entry which is preliminary data.</text>
</comment>
<dbReference type="PANTHER" id="PTHR11010">
    <property type="entry name" value="PROTEASE S28 PRO-X CARBOXYPEPTIDASE-RELATED"/>
    <property type="match status" value="1"/>
</dbReference>
<keyword evidence="8" id="KW-1185">Reference proteome</keyword>